<accession>A0A6I6E2L4</accession>
<evidence type="ECO:0000259" key="8">
    <source>
        <dbReference type="PROSITE" id="PS51379"/>
    </source>
</evidence>
<dbReference type="FunFam" id="3.30.70.20:FF:000045">
    <property type="entry name" value="Ferredoxin, 4Fe-4S"/>
    <property type="match status" value="1"/>
</dbReference>
<dbReference type="Gene3D" id="3.30.70.20">
    <property type="match status" value="1"/>
</dbReference>
<dbReference type="RefSeq" id="WP_153975379.1">
    <property type="nucleotide sequence ID" value="NZ_CP039268.1"/>
</dbReference>
<keyword evidence="4" id="KW-0479">Metal-binding</keyword>
<evidence type="ECO:0000313" key="10">
    <source>
        <dbReference type="Proteomes" id="UP000426424"/>
    </source>
</evidence>
<dbReference type="PROSITE" id="PS51379">
    <property type="entry name" value="4FE4S_FER_2"/>
    <property type="match status" value="1"/>
</dbReference>
<dbReference type="EMBL" id="CP039268">
    <property type="protein sequence ID" value="QGU33185.1"/>
    <property type="molecule type" value="Genomic_DNA"/>
</dbReference>
<keyword evidence="5" id="KW-0249">Electron transport</keyword>
<dbReference type="PROSITE" id="PS00198">
    <property type="entry name" value="4FE4S_FER_1"/>
    <property type="match status" value="1"/>
</dbReference>
<gene>
    <name evidence="9" type="ORF">E6P07_09485</name>
</gene>
<name>A0A6I6E2L4_THETI</name>
<dbReference type="GO" id="GO:0051539">
    <property type="term" value="F:4 iron, 4 sulfur cluster binding"/>
    <property type="evidence" value="ECO:0007669"/>
    <property type="project" value="UniProtKB-KW"/>
</dbReference>
<keyword evidence="10" id="KW-1185">Reference proteome</keyword>
<protein>
    <submittedName>
        <fullName evidence="9">Ferredoxin</fullName>
    </submittedName>
</protein>
<keyword evidence="6" id="KW-0408">Iron</keyword>
<dbReference type="InterPro" id="IPR017900">
    <property type="entry name" value="4Fe4S_Fe_S_CS"/>
</dbReference>
<evidence type="ECO:0000256" key="7">
    <source>
        <dbReference type="ARBA" id="ARBA00023014"/>
    </source>
</evidence>
<evidence type="ECO:0000256" key="1">
    <source>
        <dbReference type="ARBA" id="ARBA00001966"/>
    </source>
</evidence>
<evidence type="ECO:0000256" key="4">
    <source>
        <dbReference type="ARBA" id="ARBA00022723"/>
    </source>
</evidence>
<dbReference type="OrthoDB" id="9803397at2"/>
<proteinExistence type="predicted"/>
<evidence type="ECO:0000313" key="9">
    <source>
        <dbReference type="EMBL" id="QGU33185.1"/>
    </source>
</evidence>
<evidence type="ECO:0000256" key="6">
    <source>
        <dbReference type="ARBA" id="ARBA00023004"/>
    </source>
</evidence>
<keyword evidence="3" id="KW-0004">4Fe-4S</keyword>
<keyword evidence="7" id="KW-0411">Iron-sulfur</keyword>
<dbReference type="Pfam" id="PF13237">
    <property type="entry name" value="Fer4_10"/>
    <property type="match status" value="1"/>
</dbReference>
<dbReference type="SUPFAM" id="SSF54862">
    <property type="entry name" value="4Fe-4S ferredoxins"/>
    <property type="match status" value="1"/>
</dbReference>
<dbReference type="Proteomes" id="UP000426424">
    <property type="component" value="Chromosome"/>
</dbReference>
<sequence>MSMKIIQSECTSCGDCLPVCPTDSISEKGGIYKINPDTCTECEDEDAPQCLSVCPAGEACIVYL</sequence>
<evidence type="ECO:0000256" key="2">
    <source>
        <dbReference type="ARBA" id="ARBA00022448"/>
    </source>
</evidence>
<dbReference type="InterPro" id="IPR017896">
    <property type="entry name" value="4Fe4S_Fe-S-bd"/>
</dbReference>
<evidence type="ECO:0000256" key="5">
    <source>
        <dbReference type="ARBA" id="ARBA00022982"/>
    </source>
</evidence>
<organism evidence="9 10">
    <name type="scientific">Thermochromatium tepidum ATCC 43061</name>
    <dbReference type="NCBI Taxonomy" id="316276"/>
    <lineage>
        <taxon>Bacteria</taxon>
        <taxon>Pseudomonadati</taxon>
        <taxon>Pseudomonadota</taxon>
        <taxon>Gammaproteobacteria</taxon>
        <taxon>Chromatiales</taxon>
        <taxon>Chromatiaceae</taxon>
        <taxon>Thermochromatium</taxon>
    </lineage>
</organism>
<comment type="cofactor">
    <cofactor evidence="1">
        <name>[4Fe-4S] cluster</name>
        <dbReference type="ChEBI" id="CHEBI:49883"/>
    </cofactor>
</comment>
<dbReference type="KEGG" id="ttp:E6P07_09485"/>
<evidence type="ECO:0000256" key="3">
    <source>
        <dbReference type="ARBA" id="ARBA00022485"/>
    </source>
</evidence>
<keyword evidence="2" id="KW-0813">Transport</keyword>
<feature type="domain" description="4Fe-4S ferredoxin-type" evidence="8">
    <location>
        <begin position="1"/>
        <end position="30"/>
    </location>
</feature>
<dbReference type="AlphaFoldDB" id="A0A6I6E2L4"/>
<dbReference type="GO" id="GO:0046872">
    <property type="term" value="F:metal ion binding"/>
    <property type="evidence" value="ECO:0007669"/>
    <property type="project" value="UniProtKB-KW"/>
</dbReference>
<reference evidence="9 10" key="1">
    <citation type="submission" date="2019-12" db="EMBL/GenBank/DDBJ databases">
        <title>The complete genome of the thermophilic, anoxygenic phototrophic gammaproteobacterium Thermochromatium tepidum.</title>
        <authorList>
            <person name="Sattley W.M."/>
            <person name="Swingley W.D."/>
            <person name="Burchell B.M."/>
            <person name="Gurbani S.A."/>
            <person name="Kujawa C.M."/>
            <person name="Nuccio D.A."/>
            <person name="Schladweiler J."/>
            <person name="Shaffer K.N."/>
            <person name="Stokes L.M."/>
            <person name="Touchman J.W."/>
            <person name="Blankenship R.E."/>
            <person name="Madigan M.T."/>
        </authorList>
    </citation>
    <scope>NUCLEOTIDE SEQUENCE [LARGE SCALE GENOMIC DNA]</scope>
    <source>
        <strain evidence="9 10">ATCC 43061</strain>
    </source>
</reference>